<dbReference type="AlphaFoldDB" id="A0A3P9MCP8"/>
<keyword evidence="1" id="KW-0732">Signal</keyword>
<accession>A0A3P9MCP8</accession>
<organism evidence="3 4">
    <name type="scientific">Oryzias latipes</name>
    <name type="common">Japanese rice fish</name>
    <name type="synonym">Japanese killifish</name>
    <dbReference type="NCBI Taxonomy" id="8090"/>
    <lineage>
        <taxon>Eukaryota</taxon>
        <taxon>Metazoa</taxon>
        <taxon>Chordata</taxon>
        <taxon>Craniata</taxon>
        <taxon>Vertebrata</taxon>
        <taxon>Euteleostomi</taxon>
        <taxon>Actinopterygii</taxon>
        <taxon>Neopterygii</taxon>
        <taxon>Teleostei</taxon>
        <taxon>Neoteleostei</taxon>
        <taxon>Acanthomorphata</taxon>
        <taxon>Ovalentaria</taxon>
        <taxon>Atherinomorphae</taxon>
        <taxon>Beloniformes</taxon>
        <taxon>Adrianichthyidae</taxon>
        <taxon>Oryziinae</taxon>
        <taxon>Oryzias</taxon>
    </lineage>
</organism>
<dbReference type="Proteomes" id="UP000265180">
    <property type="component" value="Chromosome 18"/>
</dbReference>
<dbReference type="SUPFAM" id="SSF56436">
    <property type="entry name" value="C-type lectin-like"/>
    <property type="match status" value="1"/>
</dbReference>
<dbReference type="InterPro" id="IPR016187">
    <property type="entry name" value="CTDL_fold"/>
</dbReference>
<reference evidence="3" key="4">
    <citation type="submission" date="2025-09" db="UniProtKB">
        <authorList>
            <consortium name="Ensembl"/>
        </authorList>
    </citation>
    <scope>IDENTIFICATION</scope>
    <source>
        <strain evidence="3">HNI</strain>
    </source>
</reference>
<dbReference type="PANTHER" id="PTHR45784">
    <property type="entry name" value="C-TYPE LECTIN DOMAIN FAMILY 20 MEMBER A-RELATED"/>
    <property type="match status" value="1"/>
</dbReference>
<evidence type="ECO:0000259" key="2">
    <source>
        <dbReference type="PROSITE" id="PS50041"/>
    </source>
</evidence>
<dbReference type="Ensembl" id="ENSORLT00020032993.1">
    <property type="protein sequence ID" value="ENSORLP00020030713.1"/>
    <property type="gene ID" value="ENSORLG00020015334.1"/>
</dbReference>
<evidence type="ECO:0000313" key="3">
    <source>
        <dbReference type="Ensembl" id="ENSORLP00020030713.1"/>
    </source>
</evidence>
<dbReference type="Gene3D" id="3.10.100.10">
    <property type="entry name" value="Mannose-Binding Protein A, subunit A"/>
    <property type="match status" value="1"/>
</dbReference>
<dbReference type="InterPro" id="IPR016186">
    <property type="entry name" value="C-type_lectin-like/link_sf"/>
</dbReference>
<dbReference type="PANTHER" id="PTHR45784:SF3">
    <property type="entry name" value="C-TYPE LECTIN DOMAIN FAMILY 4 MEMBER K-LIKE-RELATED"/>
    <property type="match status" value="1"/>
</dbReference>
<dbReference type="InterPro" id="IPR001304">
    <property type="entry name" value="C-type_lectin-like"/>
</dbReference>
<reference evidence="3 4" key="2">
    <citation type="submission" date="2017-04" db="EMBL/GenBank/DDBJ databases">
        <title>CpG methylation of centromeres and impact of large insertions on vertebrate speciation.</title>
        <authorList>
            <person name="Ichikawa K."/>
            <person name="Yoshimura J."/>
            <person name="Morishita S."/>
        </authorList>
    </citation>
    <scope>NUCLEOTIDE SEQUENCE</scope>
    <source>
        <strain evidence="3 4">HNI</strain>
    </source>
</reference>
<reference key="1">
    <citation type="journal article" date="2007" name="Nature">
        <title>The medaka draft genome and insights into vertebrate genome evolution.</title>
        <authorList>
            <person name="Kasahara M."/>
            <person name="Naruse K."/>
            <person name="Sasaki S."/>
            <person name="Nakatani Y."/>
            <person name="Qu W."/>
            <person name="Ahsan B."/>
            <person name="Yamada T."/>
            <person name="Nagayasu Y."/>
            <person name="Doi K."/>
            <person name="Kasai Y."/>
            <person name="Jindo T."/>
            <person name="Kobayashi D."/>
            <person name="Shimada A."/>
            <person name="Toyoda A."/>
            <person name="Kuroki Y."/>
            <person name="Fujiyama A."/>
            <person name="Sasaki T."/>
            <person name="Shimizu A."/>
            <person name="Asakawa S."/>
            <person name="Shimizu N."/>
            <person name="Hashimoto S."/>
            <person name="Yang J."/>
            <person name="Lee Y."/>
            <person name="Matsushima K."/>
            <person name="Sugano S."/>
            <person name="Sakaizumi M."/>
            <person name="Narita T."/>
            <person name="Ohishi K."/>
            <person name="Haga S."/>
            <person name="Ohta F."/>
            <person name="Nomoto H."/>
            <person name="Nogata K."/>
            <person name="Morishita T."/>
            <person name="Endo T."/>
            <person name="Shin-I T."/>
            <person name="Takeda H."/>
            <person name="Morishita S."/>
            <person name="Kohara Y."/>
        </authorList>
    </citation>
    <scope>NUCLEOTIDE SEQUENCE [LARGE SCALE GENOMIC DNA]</scope>
    <source>
        <strain>Hd-rR</strain>
    </source>
</reference>
<reference evidence="3" key="3">
    <citation type="submission" date="2025-08" db="UniProtKB">
        <authorList>
            <consortium name="Ensembl"/>
        </authorList>
    </citation>
    <scope>IDENTIFICATION</scope>
    <source>
        <strain evidence="3">HNI</strain>
    </source>
</reference>
<evidence type="ECO:0000313" key="4">
    <source>
        <dbReference type="Proteomes" id="UP000265180"/>
    </source>
</evidence>
<dbReference type="PROSITE" id="PS50041">
    <property type="entry name" value="C_TYPE_LECTIN_2"/>
    <property type="match status" value="1"/>
</dbReference>
<dbReference type="Pfam" id="PF00059">
    <property type="entry name" value="Lectin_C"/>
    <property type="match status" value="1"/>
</dbReference>
<dbReference type="SMART" id="SM00034">
    <property type="entry name" value="CLECT"/>
    <property type="match status" value="1"/>
</dbReference>
<feature type="domain" description="C-type lectin" evidence="2">
    <location>
        <begin position="26"/>
        <end position="136"/>
    </location>
</feature>
<proteinExistence type="predicted"/>
<feature type="chain" id="PRO_5018328266" description="C-type lectin domain-containing protein" evidence="1">
    <location>
        <begin position="23"/>
        <end position="144"/>
    </location>
</feature>
<evidence type="ECO:0000256" key="1">
    <source>
        <dbReference type="SAM" id="SignalP"/>
    </source>
</evidence>
<sequence length="144" mass="17253">KIFFIFTIFLWIFFLSLQPLKGHSSLSNPEYVFVNKSMNWSSAQQYCRQNFKDLATVRNETDWQKIYVKTDSQNSWIGLYRDSNIFWSDGSSFSFNKTRFSLLLWPNYAQCGFYYKPDTAGWRFESCTYAYAFVCYTKNHKLIF</sequence>
<name>A0A3P9MCP8_ORYLA</name>
<protein>
    <recommendedName>
        <fullName evidence="2">C-type lectin domain-containing protein</fullName>
    </recommendedName>
</protein>
<feature type="signal peptide" evidence="1">
    <location>
        <begin position="1"/>
        <end position="22"/>
    </location>
</feature>